<dbReference type="EMBL" id="BJFL01000003">
    <property type="protein sequence ID" value="GDY29361.1"/>
    <property type="molecule type" value="Genomic_DNA"/>
</dbReference>
<organism evidence="3 4">
    <name type="scientific">Gandjariella thermophila</name>
    <dbReference type="NCBI Taxonomy" id="1931992"/>
    <lineage>
        <taxon>Bacteria</taxon>
        <taxon>Bacillati</taxon>
        <taxon>Actinomycetota</taxon>
        <taxon>Actinomycetes</taxon>
        <taxon>Pseudonocardiales</taxon>
        <taxon>Pseudonocardiaceae</taxon>
        <taxon>Gandjariella</taxon>
    </lineage>
</organism>
<keyword evidence="2" id="KW-1133">Transmembrane helix</keyword>
<proteinExistence type="predicted"/>
<dbReference type="RefSeq" id="WP_137812534.1">
    <property type="nucleotide sequence ID" value="NZ_BJFL01000003.1"/>
</dbReference>
<keyword evidence="2" id="KW-0812">Transmembrane</keyword>
<name>A0A4D4IYP5_9PSEU</name>
<gene>
    <name evidence="3" type="ORF">GTS_09940</name>
</gene>
<sequence length="188" mass="19905">MRILAVVVALLGGAGIIGGIGMGVNEGSVALGWGEKVTIHVDRSYTTREVQRNQTTHTRRYVTRSHLEGHYTRDGSTHTVDLDGSYPIGSDVTGYVPVLGGAPTTHTGGSAVLLSLCGFLLTVPFGIGLLFLARYLWRGGARRPAATAAPSPVAPQPAPYQGQSPDQGPTPYQAPMPYQGQQNPPTWQ</sequence>
<evidence type="ECO:0000256" key="1">
    <source>
        <dbReference type="SAM" id="MobiDB-lite"/>
    </source>
</evidence>
<evidence type="ECO:0000313" key="4">
    <source>
        <dbReference type="Proteomes" id="UP000298860"/>
    </source>
</evidence>
<feature type="region of interest" description="Disordered" evidence="1">
    <location>
        <begin position="145"/>
        <end position="188"/>
    </location>
</feature>
<evidence type="ECO:0000256" key="2">
    <source>
        <dbReference type="SAM" id="Phobius"/>
    </source>
</evidence>
<feature type="compositionally biased region" description="Polar residues" evidence="1">
    <location>
        <begin position="179"/>
        <end position="188"/>
    </location>
</feature>
<accession>A0A4D4IYP5</accession>
<keyword evidence="2" id="KW-0472">Membrane</keyword>
<comment type="caution">
    <text evidence="3">The sequence shown here is derived from an EMBL/GenBank/DDBJ whole genome shotgun (WGS) entry which is preliminary data.</text>
</comment>
<feature type="transmembrane region" description="Helical" evidence="2">
    <location>
        <begin position="111"/>
        <end position="133"/>
    </location>
</feature>
<reference evidence="4" key="1">
    <citation type="submission" date="2019-04" db="EMBL/GenBank/DDBJ databases">
        <title>Draft genome sequence of Pseudonocardiaceae bacterium SL3-2-4.</title>
        <authorList>
            <person name="Ningsih F."/>
            <person name="Yokota A."/>
            <person name="Sakai Y."/>
            <person name="Nanatani K."/>
            <person name="Yabe S."/>
            <person name="Oetari A."/>
            <person name="Sjamsuridzal W."/>
        </authorList>
    </citation>
    <scope>NUCLEOTIDE SEQUENCE [LARGE SCALE GENOMIC DNA]</scope>
    <source>
        <strain evidence="4">SL3-2-4</strain>
    </source>
</reference>
<dbReference type="Proteomes" id="UP000298860">
    <property type="component" value="Unassembled WGS sequence"/>
</dbReference>
<protein>
    <submittedName>
        <fullName evidence="3">Uncharacterized protein</fullName>
    </submittedName>
</protein>
<evidence type="ECO:0000313" key="3">
    <source>
        <dbReference type="EMBL" id="GDY29361.1"/>
    </source>
</evidence>
<dbReference type="AlphaFoldDB" id="A0A4D4IYP5"/>
<keyword evidence="4" id="KW-1185">Reference proteome</keyword>